<sequence>MRVAVVAGPDPGHSFPAIALCKRFVAAGDAPTLLTGTRWLDLARAEGIDALELDGLDPTAFDDDSDAGAKIHQRAARMALLNRSRIGDLRPDLVVSDSITACGGLAADLLGIPWVELNTHPLYRPSKGLPPVGSGLAPGVGVRGRLRDAVLRTLSARSWRAGLRQRAEARVAIGLPARDPGPLRRLIATLPALEVPRPDWPREAVVVGPLHFEPTAEVLALPDGDGPVVALAPSTATTGAGGLVELALRTLVPGQVLPEGARVVVSQLDDAAGDVPPWVAIGLGRQDELLSRADLLICGGGHGTVAKSLLAGVPMVVVPGGGDQWEIANRLVRQGSAQLVRPLTADALAASVREVLGSARYREAAARAGASVAGVSDPVQVCHDALGASA</sequence>
<dbReference type="GO" id="GO:0017000">
    <property type="term" value="P:antibiotic biosynthetic process"/>
    <property type="evidence" value="ECO:0007669"/>
    <property type="project" value="UniProtKB-ARBA"/>
</dbReference>
<dbReference type="EMBL" id="LWCS01000027">
    <property type="protein sequence ID" value="OAN37496.1"/>
    <property type="molecule type" value="Genomic_DNA"/>
</dbReference>
<dbReference type="GO" id="GO:0016758">
    <property type="term" value="F:hexosyltransferase activity"/>
    <property type="evidence" value="ECO:0007669"/>
    <property type="project" value="UniProtKB-ARBA"/>
</dbReference>
<dbReference type="PANTHER" id="PTHR48050">
    <property type="entry name" value="STEROL 3-BETA-GLUCOSYLTRANSFERASE"/>
    <property type="match status" value="1"/>
</dbReference>
<accession>A0A178LTS0</accession>
<reference evidence="2 3" key="1">
    <citation type="submission" date="2016-04" db="EMBL/GenBank/DDBJ databases">
        <title>Draft Genome Sequences of Staphylococcus capitis Strain H36, S. capitis Strain H65, S. cohnii Strain H62, S. hominis Strain H69, Mycobacterium iranicum Strain H39, Plantibacter sp. Strain H53, Pseudomonas oryzihabitans Strain H72, and Microbacterium sp. Strain H83, isolated from residential settings.</title>
        <authorList>
            <person name="Lymperopoulou D."/>
            <person name="Adams R.I."/>
            <person name="Lindow S."/>
            <person name="Coil D.A."/>
            <person name="Jospin G."/>
            <person name="Eisen J.A."/>
        </authorList>
    </citation>
    <scope>NUCLEOTIDE SEQUENCE [LARGE SCALE GENOMIC DNA]</scope>
    <source>
        <strain evidence="2 3">H39</strain>
    </source>
</reference>
<organism evidence="2 3">
    <name type="scientific">Mycolicibacterium iranicum</name>
    <name type="common">Mycobacterium iranicum</name>
    <dbReference type="NCBI Taxonomy" id="912594"/>
    <lineage>
        <taxon>Bacteria</taxon>
        <taxon>Bacillati</taxon>
        <taxon>Actinomycetota</taxon>
        <taxon>Actinomycetes</taxon>
        <taxon>Mycobacteriales</taxon>
        <taxon>Mycobacteriaceae</taxon>
        <taxon>Mycolicibacterium</taxon>
    </lineage>
</organism>
<dbReference type="Pfam" id="PF06722">
    <property type="entry name" value="EryCIII-like_C"/>
    <property type="match status" value="1"/>
</dbReference>
<dbReference type="GO" id="GO:0008194">
    <property type="term" value="F:UDP-glycosyltransferase activity"/>
    <property type="evidence" value="ECO:0007669"/>
    <property type="project" value="InterPro"/>
</dbReference>
<dbReference type="CDD" id="cd03784">
    <property type="entry name" value="GT1_Gtf-like"/>
    <property type="match status" value="1"/>
</dbReference>
<evidence type="ECO:0000313" key="2">
    <source>
        <dbReference type="EMBL" id="OAN37496.1"/>
    </source>
</evidence>
<name>A0A178LTS0_MYCIR</name>
<feature type="domain" description="Erythromycin biosynthesis protein CIII-like C-terminal" evidence="1">
    <location>
        <begin position="287"/>
        <end position="382"/>
    </location>
</feature>
<proteinExistence type="predicted"/>
<comment type="caution">
    <text evidence="2">The sequence shown here is derived from an EMBL/GenBank/DDBJ whole genome shotgun (WGS) entry which is preliminary data.</text>
</comment>
<keyword evidence="2" id="KW-0808">Transferase</keyword>
<dbReference type="OrthoDB" id="5241459at2"/>
<evidence type="ECO:0000259" key="1">
    <source>
        <dbReference type="Pfam" id="PF06722"/>
    </source>
</evidence>
<dbReference type="PANTHER" id="PTHR48050:SF13">
    <property type="entry name" value="STEROL 3-BETA-GLUCOSYLTRANSFERASE UGT80A2"/>
    <property type="match status" value="1"/>
</dbReference>
<dbReference type="InterPro" id="IPR010610">
    <property type="entry name" value="EryCIII-like_C"/>
</dbReference>
<gene>
    <name evidence="2" type="ORF">A4X20_22445</name>
</gene>
<dbReference type="Gene3D" id="3.40.50.2000">
    <property type="entry name" value="Glycogen Phosphorylase B"/>
    <property type="match status" value="2"/>
</dbReference>
<dbReference type="RefSeq" id="WP_064282552.1">
    <property type="nucleotide sequence ID" value="NZ_LWCS01000027.1"/>
</dbReference>
<dbReference type="InterPro" id="IPR050426">
    <property type="entry name" value="Glycosyltransferase_28"/>
</dbReference>
<dbReference type="SUPFAM" id="SSF53756">
    <property type="entry name" value="UDP-Glycosyltransferase/glycogen phosphorylase"/>
    <property type="match status" value="1"/>
</dbReference>
<dbReference type="InterPro" id="IPR002213">
    <property type="entry name" value="UDP_glucos_trans"/>
</dbReference>
<dbReference type="AlphaFoldDB" id="A0A178LTS0"/>
<evidence type="ECO:0000313" key="3">
    <source>
        <dbReference type="Proteomes" id="UP000078396"/>
    </source>
</evidence>
<dbReference type="Proteomes" id="UP000078396">
    <property type="component" value="Unassembled WGS sequence"/>
</dbReference>
<dbReference type="eggNOG" id="COG1819">
    <property type="taxonomic scope" value="Bacteria"/>
</dbReference>
<protein>
    <submittedName>
        <fullName evidence="2">Glycosyl transferase</fullName>
    </submittedName>
</protein>
<dbReference type="STRING" id="912594.AWC12_22455"/>